<sequence>MIYPGFYFDRTMILLLPAIIIAFWAQSKVSGTYKKYRTVRTMNGYTGENVARMMLDAAGLYDVPVVEIRGELTDHYDPTSRVVRLSSDIYHGASIASAGIAAHEVGHAIQHKEAYKPLVLRTSIATAVNFSSQASIIIFMIGLLFSIPLLTNIGIIFFTVAVIYQLITLPVEFNASRRALNILESRNILYGNEVSGAKSVLSAAAMTYVAAALMSISQLVRLIAISNRNND</sequence>
<keyword evidence="3" id="KW-1185">Reference proteome</keyword>
<feature type="transmembrane region" description="Helical" evidence="1">
    <location>
        <begin position="200"/>
        <end position="224"/>
    </location>
</feature>
<dbReference type="Proteomes" id="UP000767334">
    <property type="component" value="Unassembled WGS sequence"/>
</dbReference>
<evidence type="ECO:0000313" key="2">
    <source>
        <dbReference type="EMBL" id="MBM6819743.1"/>
    </source>
</evidence>
<accession>A0ABS2FGU1</accession>
<dbReference type="PANTHER" id="PTHR36434">
    <property type="entry name" value="MEMBRANE PROTEASE YUGP-RELATED"/>
    <property type="match status" value="1"/>
</dbReference>
<reference evidence="2 3" key="1">
    <citation type="journal article" date="2021" name="Sci. Rep.">
        <title>The distribution of antibiotic resistance genes in chicken gut microbiota commensals.</title>
        <authorList>
            <person name="Juricova H."/>
            <person name="Matiasovicova J."/>
            <person name="Kubasova T."/>
            <person name="Cejkova D."/>
            <person name="Rychlik I."/>
        </authorList>
    </citation>
    <scope>NUCLEOTIDE SEQUENCE [LARGE SCALE GENOMIC DNA]</scope>
    <source>
        <strain evidence="2 3">An435</strain>
    </source>
</reference>
<keyword evidence="1" id="KW-0812">Transmembrane</keyword>
<evidence type="ECO:0000313" key="3">
    <source>
        <dbReference type="Proteomes" id="UP000767334"/>
    </source>
</evidence>
<evidence type="ECO:0000256" key="1">
    <source>
        <dbReference type="SAM" id="Phobius"/>
    </source>
</evidence>
<name>A0ABS2FGU1_9CLOT</name>
<dbReference type="InterPro" id="IPR007395">
    <property type="entry name" value="Zn_peptidase_2"/>
</dbReference>
<keyword evidence="1" id="KW-1133">Transmembrane helix</keyword>
<feature type="transmembrane region" description="Helical" evidence="1">
    <location>
        <begin position="136"/>
        <end position="167"/>
    </location>
</feature>
<dbReference type="RefSeq" id="WP_133014222.1">
    <property type="nucleotide sequence ID" value="NZ_JACJLL010000060.1"/>
</dbReference>
<organism evidence="2 3">
    <name type="scientific">Clostridium saudiense</name>
    <dbReference type="NCBI Taxonomy" id="1414720"/>
    <lineage>
        <taxon>Bacteria</taxon>
        <taxon>Bacillati</taxon>
        <taxon>Bacillota</taxon>
        <taxon>Clostridia</taxon>
        <taxon>Eubacteriales</taxon>
        <taxon>Clostridiaceae</taxon>
        <taxon>Clostridium</taxon>
    </lineage>
</organism>
<comment type="caution">
    <text evidence="2">The sequence shown here is derived from an EMBL/GenBank/DDBJ whole genome shotgun (WGS) entry which is preliminary data.</text>
</comment>
<dbReference type="PANTHER" id="PTHR36434:SF1">
    <property type="entry name" value="MEMBRANE PROTEASE YUGP-RELATED"/>
    <property type="match status" value="1"/>
</dbReference>
<feature type="transmembrane region" description="Helical" evidence="1">
    <location>
        <begin position="6"/>
        <end position="25"/>
    </location>
</feature>
<dbReference type="Pfam" id="PF04298">
    <property type="entry name" value="Zn_peptidase_2"/>
    <property type="match status" value="1"/>
</dbReference>
<dbReference type="EMBL" id="JACJLL010000060">
    <property type="protein sequence ID" value="MBM6819743.1"/>
    <property type="molecule type" value="Genomic_DNA"/>
</dbReference>
<protein>
    <submittedName>
        <fullName evidence="2">Zinc metallopeptidase</fullName>
    </submittedName>
</protein>
<keyword evidence="1" id="KW-0472">Membrane</keyword>
<gene>
    <name evidence="2" type="ORF">H6A19_10415</name>
</gene>
<proteinExistence type="predicted"/>